<evidence type="ECO:0000313" key="8">
    <source>
        <dbReference type="EMBL" id="ORE86314.1"/>
    </source>
</evidence>
<evidence type="ECO:0000256" key="5">
    <source>
        <dbReference type="ARBA" id="ARBA00023163"/>
    </source>
</evidence>
<evidence type="ECO:0000313" key="9">
    <source>
        <dbReference type="Proteomes" id="UP000192342"/>
    </source>
</evidence>
<dbReference type="AlphaFoldDB" id="A0A1Y1SDP7"/>
<evidence type="ECO:0000256" key="2">
    <source>
        <dbReference type="ARBA" id="ARBA00022814"/>
    </source>
</evidence>
<comment type="similarity">
    <text evidence="1 6">Belongs to the NusB family.</text>
</comment>
<dbReference type="EMBL" id="AQQV01000003">
    <property type="protein sequence ID" value="ORE86314.1"/>
    <property type="molecule type" value="Genomic_DNA"/>
</dbReference>
<dbReference type="GO" id="GO:0005829">
    <property type="term" value="C:cytosol"/>
    <property type="evidence" value="ECO:0007669"/>
    <property type="project" value="TreeGrafter"/>
</dbReference>
<dbReference type="Gene3D" id="1.10.940.10">
    <property type="entry name" value="NusB-like"/>
    <property type="match status" value="1"/>
</dbReference>
<dbReference type="GO" id="GO:0003723">
    <property type="term" value="F:RNA binding"/>
    <property type="evidence" value="ECO:0007669"/>
    <property type="project" value="UniProtKB-UniRule"/>
</dbReference>
<keyword evidence="3 6" id="KW-0694">RNA-binding</keyword>
<dbReference type="InterPro" id="IPR006027">
    <property type="entry name" value="NusB_RsmB_TIM44"/>
</dbReference>
<comment type="function">
    <text evidence="6">Involved in transcription antitermination. Required for transcription of ribosomal RNA (rRNA) genes. Binds specifically to the boxA antiterminator sequence of the ribosomal RNA (rrn) operons.</text>
</comment>
<sequence>MSESKRLAGRRGARYGAVQAVYRWLMNQVAAQQIWQEVSEWEHLRNANKAMLETLVFGTIEAAPRLNERIAAHVDRALDQLDPMEHAVLLVGAYELSESMELSKGIVINEAIELSKLFGADQAHKYVNGVLDKLSRELRPHGA</sequence>
<dbReference type="InterPro" id="IPR011605">
    <property type="entry name" value="NusB_fam"/>
</dbReference>
<evidence type="ECO:0000256" key="3">
    <source>
        <dbReference type="ARBA" id="ARBA00022884"/>
    </source>
</evidence>
<dbReference type="SUPFAM" id="SSF48013">
    <property type="entry name" value="NusB-like"/>
    <property type="match status" value="1"/>
</dbReference>
<dbReference type="PANTHER" id="PTHR11078">
    <property type="entry name" value="N UTILIZATION SUBSTANCE PROTEIN B-RELATED"/>
    <property type="match status" value="1"/>
</dbReference>
<dbReference type="NCBIfam" id="TIGR01951">
    <property type="entry name" value="nusB"/>
    <property type="match status" value="1"/>
</dbReference>
<accession>A0A1Y1SDP7</accession>
<dbReference type="HAMAP" id="MF_00073">
    <property type="entry name" value="NusB"/>
    <property type="match status" value="1"/>
</dbReference>
<dbReference type="Proteomes" id="UP000192342">
    <property type="component" value="Unassembled WGS sequence"/>
</dbReference>
<dbReference type="PANTHER" id="PTHR11078:SF3">
    <property type="entry name" value="ANTITERMINATION NUSB DOMAIN-CONTAINING PROTEIN"/>
    <property type="match status" value="1"/>
</dbReference>
<dbReference type="Pfam" id="PF01029">
    <property type="entry name" value="NusB"/>
    <property type="match status" value="1"/>
</dbReference>
<dbReference type="GO" id="GO:0006353">
    <property type="term" value="P:DNA-templated transcription termination"/>
    <property type="evidence" value="ECO:0007669"/>
    <property type="project" value="UniProtKB-UniRule"/>
</dbReference>
<dbReference type="STRING" id="1317117.ATO7_13493"/>
<protein>
    <recommendedName>
        <fullName evidence="6">Transcription antitermination protein NusB</fullName>
    </recommendedName>
    <alternativeName>
        <fullName evidence="6">Antitermination factor NusB</fullName>
    </alternativeName>
</protein>
<evidence type="ECO:0000256" key="1">
    <source>
        <dbReference type="ARBA" id="ARBA00005952"/>
    </source>
</evidence>
<feature type="domain" description="NusB/RsmB/TIM44" evidence="7">
    <location>
        <begin position="13"/>
        <end position="136"/>
    </location>
</feature>
<name>A0A1Y1SDP7_9GAMM</name>
<keyword evidence="4 6" id="KW-0805">Transcription regulation</keyword>
<comment type="caution">
    <text evidence="8">The sequence shown here is derived from an EMBL/GenBank/DDBJ whole genome shotgun (WGS) entry which is preliminary data.</text>
</comment>
<reference evidence="8 9" key="1">
    <citation type="submission" date="2013-04" db="EMBL/GenBank/DDBJ databases">
        <title>Oceanococcus atlanticus 22II-S10r2 Genome Sequencing.</title>
        <authorList>
            <person name="Lai Q."/>
            <person name="Li G."/>
            <person name="Shao Z."/>
        </authorList>
    </citation>
    <scope>NUCLEOTIDE SEQUENCE [LARGE SCALE GENOMIC DNA]</scope>
    <source>
        <strain evidence="8 9">22II-S10r2</strain>
    </source>
</reference>
<keyword evidence="2 6" id="KW-0889">Transcription antitermination</keyword>
<dbReference type="RefSeq" id="WP_083562570.1">
    <property type="nucleotide sequence ID" value="NZ_AQQV01000003.1"/>
</dbReference>
<evidence type="ECO:0000259" key="7">
    <source>
        <dbReference type="Pfam" id="PF01029"/>
    </source>
</evidence>
<dbReference type="OrthoDB" id="9789556at2"/>
<dbReference type="GO" id="GO:0031564">
    <property type="term" value="P:transcription antitermination"/>
    <property type="evidence" value="ECO:0007669"/>
    <property type="project" value="UniProtKB-KW"/>
</dbReference>
<organism evidence="8 9">
    <name type="scientific">Oceanococcus atlanticus</name>
    <dbReference type="NCBI Taxonomy" id="1317117"/>
    <lineage>
        <taxon>Bacteria</taxon>
        <taxon>Pseudomonadati</taxon>
        <taxon>Pseudomonadota</taxon>
        <taxon>Gammaproteobacteria</taxon>
        <taxon>Chromatiales</taxon>
        <taxon>Oceanococcaceae</taxon>
        <taxon>Oceanococcus</taxon>
    </lineage>
</organism>
<dbReference type="InterPro" id="IPR035926">
    <property type="entry name" value="NusB-like_sf"/>
</dbReference>
<gene>
    <name evidence="6 8" type="primary">nusB</name>
    <name evidence="8" type="ORF">ATO7_13493</name>
</gene>
<keyword evidence="9" id="KW-1185">Reference proteome</keyword>
<proteinExistence type="inferred from homology"/>
<evidence type="ECO:0000256" key="4">
    <source>
        <dbReference type="ARBA" id="ARBA00023015"/>
    </source>
</evidence>
<keyword evidence="5 6" id="KW-0804">Transcription</keyword>
<evidence type="ECO:0000256" key="6">
    <source>
        <dbReference type="HAMAP-Rule" id="MF_00073"/>
    </source>
</evidence>